<accession>C6BTY7</accession>
<proteinExistence type="predicted"/>
<keyword evidence="2 3" id="KW-0808">Transferase</keyword>
<evidence type="ECO:0000313" key="3">
    <source>
        <dbReference type="EMBL" id="ACS81696.1"/>
    </source>
</evidence>
<evidence type="ECO:0000256" key="1">
    <source>
        <dbReference type="ARBA" id="ARBA00022676"/>
    </source>
</evidence>
<dbReference type="PANTHER" id="PTHR30160">
    <property type="entry name" value="TETRAACYLDISACCHARIDE 4'-KINASE-RELATED"/>
    <property type="match status" value="1"/>
</dbReference>
<dbReference type="Proteomes" id="UP000002601">
    <property type="component" value="Chromosome"/>
</dbReference>
<keyword evidence="1" id="KW-0328">Glycosyltransferase</keyword>
<dbReference type="InterPro" id="IPR002201">
    <property type="entry name" value="Glyco_trans_9"/>
</dbReference>
<dbReference type="KEGG" id="dsa:Desal_3650"/>
<reference evidence="3 4" key="1">
    <citation type="submission" date="2009-06" db="EMBL/GenBank/DDBJ databases">
        <title>Complete sequence of Desulfovibrio salexigens DSM 2638.</title>
        <authorList>
            <consortium name="US DOE Joint Genome Institute"/>
            <person name="Lucas S."/>
            <person name="Copeland A."/>
            <person name="Lapidus A."/>
            <person name="Glavina del Rio T."/>
            <person name="Tice H."/>
            <person name="Bruce D."/>
            <person name="Goodwin L."/>
            <person name="Pitluck S."/>
            <person name="Munk A.C."/>
            <person name="Brettin T."/>
            <person name="Detter J.C."/>
            <person name="Han C."/>
            <person name="Tapia R."/>
            <person name="Larimer F."/>
            <person name="Land M."/>
            <person name="Hauser L."/>
            <person name="Kyrpides N."/>
            <person name="Anderson I."/>
            <person name="Wall J.D."/>
            <person name="Arkin A.P."/>
            <person name="Dehal P."/>
            <person name="Chivian D."/>
            <person name="Giles B."/>
            <person name="Hazen T.C."/>
        </authorList>
    </citation>
    <scope>NUCLEOTIDE SEQUENCE [LARGE SCALE GENOMIC DNA]</scope>
    <source>
        <strain evidence="4">ATCC 14822 / DSM 2638 / NCIMB 8403 / VKM B-1763</strain>
    </source>
</reference>
<dbReference type="PANTHER" id="PTHR30160:SF1">
    <property type="entry name" value="LIPOPOLYSACCHARIDE 1,2-N-ACETYLGLUCOSAMINETRANSFERASE-RELATED"/>
    <property type="match status" value="1"/>
</dbReference>
<organism evidence="3 4">
    <name type="scientific">Maridesulfovibrio salexigens (strain ATCC 14822 / DSM 2638 / NCIMB 8403 / VKM B-1763)</name>
    <name type="common">Desulfovibrio salexigens</name>
    <dbReference type="NCBI Taxonomy" id="526222"/>
    <lineage>
        <taxon>Bacteria</taxon>
        <taxon>Pseudomonadati</taxon>
        <taxon>Thermodesulfobacteriota</taxon>
        <taxon>Desulfovibrionia</taxon>
        <taxon>Desulfovibrionales</taxon>
        <taxon>Desulfovibrionaceae</taxon>
        <taxon>Maridesulfovibrio</taxon>
    </lineage>
</organism>
<evidence type="ECO:0000256" key="2">
    <source>
        <dbReference type="ARBA" id="ARBA00022679"/>
    </source>
</evidence>
<dbReference type="GO" id="GO:0008713">
    <property type="term" value="F:ADP-heptose-lipopolysaccharide heptosyltransferase activity"/>
    <property type="evidence" value="ECO:0007669"/>
    <property type="project" value="TreeGrafter"/>
</dbReference>
<dbReference type="GO" id="GO:0005829">
    <property type="term" value="C:cytosol"/>
    <property type="evidence" value="ECO:0007669"/>
    <property type="project" value="TreeGrafter"/>
</dbReference>
<dbReference type="EMBL" id="CP001649">
    <property type="protein sequence ID" value="ACS81696.1"/>
    <property type="molecule type" value="Genomic_DNA"/>
</dbReference>
<dbReference type="CDD" id="cd03789">
    <property type="entry name" value="GT9_LPS_heptosyltransferase"/>
    <property type="match status" value="1"/>
</dbReference>
<dbReference type="AlphaFoldDB" id="C6BTY7"/>
<dbReference type="Pfam" id="PF01075">
    <property type="entry name" value="Glyco_transf_9"/>
    <property type="match status" value="1"/>
</dbReference>
<dbReference type="STRING" id="526222.Desal_3650"/>
<dbReference type="RefSeq" id="WP_015853512.1">
    <property type="nucleotide sequence ID" value="NC_012881.1"/>
</dbReference>
<protein>
    <submittedName>
        <fullName evidence="3">Glycosyl transferase family 9</fullName>
    </submittedName>
</protein>
<dbReference type="OrthoDB" id="9760688at2"/>
<name>C6BTY7_MARSD</name>
<dbReference type="CAZy" id="GT9">
    <property type="family name" value="Glycosyltransferase Family 9"/>
</dbReference>
<dbReference type="GO" id="GO:0009244">
    <property type="term" value="P:lipopolysaccharide core region biosynthetic process"/>
    <property type="evidence" value="ECO:0007669"/>
    <property type="project" value="TreeGrafter"/>
</dbReference>
<dbReference type="SUPFAM" id="SSF53756">
    <property type="entry name" value="UDP-Glycosyltransferase/glycogen phosphorylase"/>
    <property type="match status" value="1"/>
</dbReference>
<sequence length="343" mass="38725">MKDISSINPKKILVCQLRQIGDVVLATPSVSLLQKKYPDAEIHVLTEGKCTQVFDNNPAVSHVWAIDKKKLRNPLKALAFYWRVGRSGYDLIVDFQQLPRCRWVVLFSDAPVKLADMPPWYNRWLYTNWPEYIPGGYAAMYKAGVLKPLGIEWNSERPKIYTSDEERAEAKDCLDMLGVADDEPLITIDASHRRHTRKWPEEYYGKLIRLIAEQRPNFKFFLLYGPGEKDVAIKVMEESGVADKCVMVDKPGSLRLMAALIERAVLHIGNCSAPRHFAVAVGTQSIVMPGSSGSWIFPSPEHEEVVAGIECEPCGKEKCDRGDLACLTKVLPEDVLLRVLDRV</sequence>
<dbReference type="Gene3D" id="3.40.50.2000">
    <property type="entry name" value="Glycogen Phosphorylase B"/>
    <property type="match status" value="2"/>
</dbReference>
<dbReference type="InterPro" id="IPR051199">
    <property type="entry name" value="LPS_LOS_Heptosyltrfase"/>
</dbReference>
<dbReference type="eggNOG" id="COG0859">
    <property type="taxonomic scope" value="Bacteria"/>
</dbReference>
<dbReference type="HOGENOM" id="CLU_038371_3_0_7"/>
<evidence type="ECO:0000313" key="4">
    <source>
        <dbReference type="Proteomes" id="UP000002601"/>
    </source>
</evidence>
<keyword evidence="4" id="KW-1185">Reference proteome</keyword>
<gene>
    <name evidence="3" type="ordered locus">Desal_3650</name>
</gene>